<organism evidence="10 11">
    <name type="scientific">Alicyclobacillus fastidiosus</name>
    <dbReference type="NCBI Taxonomy" id="392011"/>
    <lineage>
        <taxon>Bacteria</taxon>
        <taxon>Bacillati</taxon>
        <taxon>Bacillota</taxon>
        <taxon>Bacilli</taxon>
        <taxon>Bacillales</taxon>
        <taxon>Alicyclobacillaceae</taxon>
        <taxon>Alicyclobacillus</taxon>
    </lineage>
</organism>
<protein>
    <recommendedName>
        <fullName evidence="7">Cobyrinate a,c-diamide synthase</fullName>
        <ecNumber evidence="7">6.3.5.11</ecNumber>
    </recommendedName>
    <alternativeName>
        <fullName evidence="7">Cobyrinic acid a,c-diamide synthetase</fullName>
    </alternativeName>
</protein>
<keyword evidence="4 7" id="KW-0067">ATP-binding</keyword>
<dbReference type="CDD" id="cd03130">
    <property type="entry name" value="GATase1_CobB"/>
    <property type="match status" value="1"/>
</dbReference>
<dbReference type="InterPro" id="IPR011698">
    <property type="entry name" value="GATase_3"/>
</dbReference>
<dbReference type="Gene3D" id="3.40.50.880">
    <property type="match status" value="1"/>
</dbReference>
<feature type="domain" description="CobQ/CobB/MinD/ParA nucleotide binding" evidence="8">
    <location>
        <begin position="7"/>
        <end position="192"/>
    </location>
</feature>
<evidence type="ECO:0000313" key="11">
    <source>
        <dbReference type="Proteomes" id="UP001164761"/>
    </source>
</evidence>
<evidence type="ECO:0000256" key="5">
    <source>
        <dbReference type="ARBA" id="ARBA00022842"/>
    </source>
</evidence>
<comment type="cofactor">
    <cofactor evidence="1 7">
        <name>Mg(2+)</name>
        <dbReference type="ChEBI" id="CHEBI:18420"/>
    </cofactor>
</comment>
<evidence type="ECO:0000256" key="6">
    <source>
        <dbReference type="ARBA" id="ARBA00022962"/>
    </source>
</evidence>
<accession>A0ABY6ZEY3</accession>
<evidence type="ECO:0000259" key="8">
    <source>
        <dbReference type="Pfam" id="PF01656"/>
    </source>
</evidence>
<dbReference type="PANTHER" id="PTHR43873:SF1">
    <property type="entry name" value="COBYRINATE A,C-DIAMIDE SYNTHASE"/>
    <property type="match status" value="1"/>
</dbReference>
<dbReference type="CDD" id="cd05388">
    <property type="entry name" value="CobB_N"/>
    <property type="match status" value="1"/>
</dbReference>
<evidence type="ECO:0000256" key="2">
    <source>
        <dbReference type="ARBA" id="ARBA00022598"/>
    </source>
</evidence>
<comment type="pathway">
    <text evidence="7">Cofactor biosynthesis; adenosylcobalamin biosynthesis; cob(II)yrinate a,c-diamide from sirohydrochlorin (anaerobic route): step 10/10.</text>
</comment>
<evidence type="ECO:0000259" key="9">
    <source>
        <dbReference type="Pfam" id="PF07685"/>
    </source>
</evidence>
<sequence length="475" mass="51868">MNRPRMVIAGTQSGAGKTTVTLALMAALTRRGMKVQGFKVGPDYIDPSYHSAVTKVPSRNLDTWLMSCEVVREVFHRGSENADISVVEGVMGLYDGKDPLSNAGSTAQVSLLLDAPVLLVVDVASVARSAAAMVLGFQQMEPRLRLAGVIVNQVGSKGHFELVKSAIEQVCKVPVVGYLTHRATMRIPERHLGLIPALERQEMAPLIDSLADAADDSIDVDAILSLANLHAAWEPPTPSLFVGEPRAKTVTLAVARDSAFNFYYPENLELLEWYGAKLVYFRPLEGEIVPPSADGLYIGGGFPEEFAKRLAGQRGVLESVRCAVHNGMPVYAECGGFMFLTNTLTDAHGRAHEMVGIVPAMVRMQSELAALGYREVTARTDNLLLLRGEVARGHEFHYSTATHDDTDWPYAYDTHGWGVRQEGYANGNVLAGYTHLHFASNPQMVERLIQACRDYRNHSEDSCITITKSGLSRAD</sequence>
<feature type="active site" description="Nucleophile" evidence="7">
    <location>
        <position position="334"/>
    </location>
</feature>
<comment type="miscellaneous">
    <text evidence="7">The a and c carboxylates of cobyrinate are activated for nucleophilic attack via formation of a phosphorylated intermediate by ATP. CbiA catalyzes first the amidation of the c-carboxylate, and then that of the a-carboxylate.</text>
</comment>
<dbReference type="Proteomes" id="UP001164761">
    <property type="component" value="Chromosome"/>
</dbReference>
<feature type="domain" description="CobB/CobQ-like glutamine amidotransferase" evidence="9">
    <location>
        <begin position="252"/>
        <end position="441"/>
    </location>
</feature>
<evidence type="ECO:0000256" key="7">
    <source>
        <dbReference type="HAMAP-Rule" id="MF_00027"/>
    </source>
</evidence>
<evidence type="ECO:0000256" key="4">
    <source>
        <dbReference type="ARBA" id="ARBA00022840"/>
    </source>
</evidence>
<dbReference type="Pfam" id="PF07685">
    <property type="entry name" value="GATase_3"/>
    <property type="match status" value="1"/>
</dbReference>
<dbReference type="Pfam" id="PF01656">
    <property type="entry name" value="CbiA"/>
    <property type="match status" value="1"/>
</dbReference>
<dbReference type="PROSITE" id="PS51274">
    <property type="entry name" value="GATASE_COBBQ"/>
    <property type="match status" value="1"/>
</dbReference>
<reference evidence="10" key="1">
    <citation type="submission" date="2022-08" db="EMBL/GenBank/DDBJ databases">
        <title>Alicyclobacillus fastidiosus DSM 17978, complete genome.</title>
        <authorList>
            <person name="Wang Q."/>
            <person name="Cai R."/>
            <person name="Wang Z."/>
        </authorList>
    </citation>
    <scope>NUCLEOTIDE SEQUENCE</scope>
    <source>
        <strain evidence="10">DSM 17978</strain>
    </source>
</reference>
<dbReference type="InterPro" id="IPR029062">
    <property type="entry name" value="Class_I_gatase-like"/>
</dbReference>
<evidence type="ECO:0000256" key="3">
    <source>
        <dbReference type="ARBA" id="ARBA00022741"/>
    </source>
</evidence>
<proteinExistence type="inferred from homology"/>
<comment type="catalytic activity">
    <reaction evidence="7">
        <text>cob(II)yrinate + 2 L-glutamine + 2 ATP + 2 H2O = cob(II)yrinate a,c diamide + 2 L-glutamate + 2 ADP + 2 phosphate + 2 H(+)</text>
        <dbReference type="Rhea" id="RHEA:26289"/>
        <dbReference type="ChEBI" id="CHEBI:15377"/>
        <dbReference type="ChEBI" id="CHEBI:15378"/>
        <dbReference type="ChEBI" id="CHEBI:29985"/>
        <dbReference type="ChEBI" id="CHEBI:30616"/>
        <dbReference type="ChEBI" id="CHEBI:43474"/>
        <dbReference type="ChEBI" id="CHEBI:58359"/>
        <dbReference type="ChEBI" id="CHEBI:58537"/>
        <dbReference type="ChEBI" id="CHEBI:58894"/>
        <dbReference type="ChEBI" id="CHEBI:456216"/>
        <dbReference type="EC" id="6.3.5.11"/>
    </reaction>
</comment>
<comment type="function">
    <text evidence="7">Catalyzes the ATP-dependent amidation of the two carboxylate groups at positions a and c of cobyrinate, using either L-glutamine or ammonia as the nitrogen source.</text>
</comment>
<dbReference type="HAMAP" id="MF_00027">
    <property type="entry name" value="CobB_CbiA"/>
    <property type="match status" value="1"/>
</dbReference>
<dbReference type="EMBL" id="CP104067">
    <property type="protein sequence ID" value="WAH41118.1"/>
    <property type="molecule type" value="Genomic_DNA"/>
</dbReference>
<dbReference type="NCBIfam" id="NF002204">
    <property type="entry name" value="PRK01077.1"/>
    <property type="match status" value="1"/>
</dbReference>
<comment type="similarity">
    <text evidence="7">Belongs to the CobB/CbiA family.</text>
</comment>
<dbReference type="NCBIfam" id="TIGR00379">
    <property type="entry name" value="cobB"/>
    <property type="match status" value="1"/>
</dbReference>
<keyword evidence="6 7" id="KW-0315">Glutamine amidotransferase</keyword>
<evidence type="ECO:0000256" key="1">
    <source>
        <dbReference type="ARBA" id="ARBA00001946"/>
    </source>
</evidence>
<gene>
    <name evidence="7" type="primary">cbiA</name>
    <name evidence="10" type="ORF">NZD89_23050</name>
</gene>
<evidence type="ECO:0000313" key="10">
    <source>
        <dbReference type="EMBL" id="WAH41118.1"/>
    </source>
</evidence>
<dbReference type="RefSeq" id="WP_268005017.1">
    <property type="nucleotide sequence ID" value="NZ_BSUT01000001.1"/>
</dbReference>
<feature type="site" description="Increases nucleophilicity of active site Cys" evidence="7">
    <location>
        <position position="435"/>
    </location>
</feature>
<dbReference type="EC" id="6.3.5.11" evidence="7"/>
<keyword evidence="2 7" id="KW-0436">Ligase</keyword>
<dbReference type="SUPFAM" id="SSF52540">
    <property type="entry name" value="P-loop containing nucleoside triphosphate hydrolases"/>
    <property type="match status" value="1"/>
</dbReference>
<dbReference type="SUPFAM" id="SSF52317">
    <property type="entry name" value="Class I glutamine amidotransferase-like"/>
    <property type="match status" value="1"/>
</dbReference>
<name>A0ABY6ZEY3_9BACL</name>
<dbReference type="PANTHER" id="PTHR43873">
    <property type="entry name" value="COBYRINATE A,C-DIAMIDE SYNTHASE"/>
    <property type="match status" value="1"/>
</dbReference>
<comment type="domain">
    <text evidence="7">Comprises of two domains. The C-terminal domain contains the binding site for glutamine and catalyzes the hydrolysis of this substrate to glutamate and ammonia. The N-terminal domain is anticipated to bind ATP and cobyrinate and catalyzes the ultimate synthesis of the diamide product. The ammonia produced via the glutaminase domain is probably translocated to the adjacent domain via a molecular tunnel, where it reacts with an activated intermediate.</text>
</comment>
<dbReference type="Gene3D" id="3.40.50.300">
    <property type="entry name" value="P-loop containing nucleotide triphosphate hydrolases"/>
    <property type="match status" value="2"/>
</dbReference>
<dbReference type="InterPro" id="IPR004484">
    <property type="entry name" value="CbiA/CobB_synth"/>
</dbReference>
<keyword evidence="3 7" id="KW-0547">Nucleotide-binding</keyword>
<keyword evidence="5 7" id="KW-0460">Magnesium</keyword>
<dbReference type="InterPro" id="IPR002586">
    <property type="entry name" value="CobQ/CobB/MinD/ParA_Nub-bd_dom"/>
</dbReference>
<keyword evidence="11" id="KW-1185">Reference proteome</keyword>
<dbReference type="InterPro" id="IPR027417">
    <property type="entry name" value="P-loop_NTPase"/>
</dbReference>
<keyword evidence="7" id="KW-0169">Cobalamin biosynthesis</keyword>